<feature type="transmembrane region" description="Helical" evidence="5">
    <location>
        <begin position="368"/>
        <end position="391"/>
    </location>
</feature>
<feature type="transmembrane region" description="Helical" evidence="5">
    <location>
        <begin position="428"/>
        <end position="447"/>
    </location>
</feature>
<feature type="domain" description="Nodulin-like" evidence="6">
    <location>
        <begin position="15"/>
        <end position="260"/>
    </location>
</feature>
<dbReference type="Pfam" id="PF23262">
    <property type="entry name" value="NFD4_C"/>
    <property type="match status" value="1"/>
</dbReference>
<organism evidence="8 9">
    <name type="scientific">Erythroxylum novogranatense</name>
    <dbReference type="NCBI Taxonomy" id="1862640"/>
    <lineage>
        <taxon>Eukaryota</taxon>
        <taxon>Viridiplantae</taxon>
        <taxon>Streptophyta</taxon>
        <taxon>Embryophyta</taxon>
        <taxon>Tracheophyta</taxon>
        <taxon>Spermatophyta</taxon>
        <taxon>Magnoliopsida</taxon>
        <taxon>eudicotyledons</taxon>
        <taxon>Gunneridae</taxon>
        <taxon>Pentapetalae</taxon>
        <taxon>rosids</taxon>
        <taxon>fabids</taxon>
        <taxon>Malpighiales</taxon>
        <taxon>Erythroxylaceae</taxon>
        <taxon>Erythroxylum</taxon>
    </lineage>
</organism>
<dbReference type="Gene3D" id="1.20.1250.20">
    <property type="entry name" value="MFS general substrate transporter like domains"/>
    <property type="match status" value="1"/>
</dbReference>
<evidence type="ECO:0000313" key="9">
    <source>
        <dbReference type="Proteomes" id="UP001159364"/>
    </source>
</evidence>
<comment type="subcellular location">
    <subcellularLocation>
        <location evidence="1">Membrane</location>
        <topology evidence="1">Multi-pass membrane protein</topology>
    </subcellularLocation>
</comment>
<feature type="transmembrane region" description="Helical" evidence="5">
    <location>
        <begin position="459"/>
        <end position="477"/>
    </location>
</feature>
<protein>
    <recommendedName>
        <fullName evidence="10">Nodulin-like domain-containing protein</fullName>
    </recommendedName>
</protein>
<feature type="transmembrane region" description="Helical" evidence="5">
    <location>
        <begin position="325"/>
        <end position="348"/>
    </location>
</feature>
<feature type="transmembrane region" description="Helical" evidence="5">
    <location>
        <begin position="207"/>
        <end position="229"/>
    </location>
</feature>
<feature type="transmembrane region" description="Helical" evidence="5">
    <location>
        <begin position="174"/>
        <end position="195"/>
    </location>
</feature>
<dbReference type="PANTHER" id="PTHR21576">
    <property type="entry name" value="UNCHARACTERIZED NODULIN-LIKE PROTEIN"/>
    <property type="match status" value="1"/>
</dbReference>
<dbReference type="AlphaFoldDB" id="A0AAV8SGS8"/>
<evidence type="ECO:0000256" key="5">
    <source>
        <dbReference type="SAM" id="Phobius"/>
    </source>
</evidence>
<dbReference type="SUPFAM" id="SSF103473">
    <property type="entry name" value="MFS general substrate transporter"/>
    <property type="match status" value="2"/>
</dbReference>
<keyword evidence="3 5" id="KW-1133">Transmembrane helix</keyword>
<dbReference type="Pfam" id="PF06813">
    <property type="entry name" value="Nodulin-like"/>
    <property type="match status" value="1"/>
</dbReference>
<feature type="domain" description="NFD4 C-terminal" evidence="7">
    <location>
        <begin position="331"/>
        <end position="544"/>
    </location>
</feature>
<feature type="transmembrane region" description="Helical" evidence="5">
    <location>
        <begin position="241"/>
        <end position="260"/>
    </location>
</feature>
<feature type="transmembrane region" description="Helical" evidence="5">
    <location>
        <begin position="113"/>
        <end position="133"/>
    </location>
</feature>
<keyword evidence="4 5" id="KW-0472">Membrane</keyword>
<evidence type="ECO:0008006" key="10">
    <source>
        <dbReference type="Google" id="ProtNLM"/>
    </source>
</evidence>
<evidence type="ECO:0000256" key="2">
    <source>
        <dbReference type="ARBA" id="ARBA00022692"/>
    </source>
</evidence>
<feature type="transmembrane region" description="Helical" evidence="5">
    <location>
        <begin position="16"/>
        <end position="35"/>
    </location>
</feature>
<dbReference type="Proteomes" id="UP001159364">
    <property type="component" value="Linkage Group LG11"/>
</dbReference>
<reference evidence="8 9" key="1">
    <citation type="submission" date="2021-09" db="EMBL/GenBank/DDBJ databases">
        <title>Genomic insights and catalytic innovation underlie evolution of tropane alkaloids biosynthesis.</title>
        <authorList>
            <person name="Wang Y.-J."/>
            <person name="Tian T."/>
            <person name="Huang J.-P."/>
            <person name="Huang S.-X."/>
        </authorList>
    </citation>
    <scope>NUCLEOTIDE SEQUENCE [LARGE SCALE GENOMIC DNA]</scope>
    <source>
        <strain evidence="8">KIB-2018</strain>
        <tissue evidence="8">Leaf</tissue>
    </source>
</reference>
<dbReference type="InterPro" id="IPR010658">
    <property type="entry name" value="Nodulin-like"/>
</dbReference>
<comment type="caution">
    <text evidence="8">The sequence shown here is derived from an EMBL/GenBank/DDBJ whole genome shotgun (WGS) entry which is preliminary data.</text>
</comment>
<dbReference type="GO" id="GO:0016020">
    <property type="term" value="C:membrane"/>
    <property type="evidence" value="ECO:0007669"/>
    <property type="project" value="UniProtKB-SubCell"/>
</dbReference>
<evidence type="ECO:0000259" key="7">
    <source>
        <dbReference type="Pfam" id="PF23262"/>
    </source>
</evidence>
<evidence type="ECO:0000313" key="8">
    <source>
        <dbReference type="EMBL" id="KAJ8751437.1"/>
    </source>
</evidence>
<evidence type="ECO:0000256" key="3">
    <source>
        <dbReference type="ARBA" id="ARBA00022989"/>
    </source>
</evidence>
<dbReference type="EMBL" id="JAIWQS010000011">
    <property type="protein sequence ID" value="KAJ8751437.1"/>
    <property type="molecule type" value="Genomic_DNA"/>
</dbReference>
<accession>A0AAV8SGS8</accession>
<feature type="transmembrane region" description="Helical" evidence="5">
    <location>
        <begin position="80"/>
        <end position="101"/>
    </location>
</feature>
<sequence length="558" mass="62300">MAEIWQLAVQVAKGRWSSLFASNMIMIGCGINYLFATYSNYIKSSLGYDQETVNFLGFFKELGGNFGIVSGLLAELAPPWFSLLIGAAMNFAGYFMIWLAVTNRIPLPKVWHMCFYIFVAANAQFFAATCTYVTCLKNFPECRGVLLGVLKGFLGLSAAITTQIYLAIYGNNSSSIIFLIACFPSALYLIFASAIREDKGERQTNELLVFYQFLCVLVVLALFLLGMIIVQKQVNFSIIEYRVSAIMICVILFSPVLIVVREGWVQMNNTRQDPLRLPSDALIERLTEIAPEEYNPKELKQKAQRSCFFSTSMCDKPERGEDYTVLQALLSMDMLILLCVTVCGLVTTCTATDNLGQIGESLGYPTKTISYLVSLVSIWNCFGRIFSGFVSEILLMRYRMPRPLLWTCVLVLSCVGNLLVAFPFSGSIYIASVIIGFSLGAQWPLLYAVISELFGLKRFATLLTVVQMASPLGYYILNVKITGALYDYEALKQLTEKGIENSSVKELTCLGVLCYRLSFIILTCTTFVGALLALILAIRTRQLYEGKIYRTLNVEDDI</sequence>
<evidence type="ECO:0000256" key="1">
    <source>
        <dbReference type="ARBA" id="ARBA00004141"/>
    </source>
</evidence>
<dbReference type="PANTHER" id="PTHR21576:SF29">
    <property type="entry name" value="NODULIN-LIKE DOMAIN-CONTAINING PROTEIN"/>
    <property type="match status" value="1"/>
</dbReference>
<feature type="transmembrane region" description="Helical" evidence="5">
    <location>
        <begin position="517"/>
        <end position="538"/>
    </location>
</feature>
<keyword evidence="9" id="KW-1185">Reference proteome</keyword>
<evidence type="ECO:0000256" key="4">
    <source>
        <dbReference type="ARBA" id="ARBA00023136"/>
    </source>
</evidence>
<gene>
    <name evidence="8" type="ORF">K2173_016647</name>
</gene>
<evidence type="ECO:0000259" key="6">
    <source>
        <dbReference type="Pfam" id="PF06813"/>
    </source>
</evidence>
<feature type="transmembrane region" description="Helical" evidence="5">
    <location>
        <begin position="145"/>
        <end position="168"/>
    </location>
</feature>
<feature type="transmembrane region" description="Helical" evidence="5">
    <location>
        <begin position="403"/>
        <end position="422"/>
    </location>
</feature>
<proteinExistence type="predicted"/>
<dbReference type="InterPro" id="IPR056555">
    <property type="entry name" value="NFD4_C"/>
</dbReference>
<dbReference type="InterPro" id="IPR036259">
    <property type="entry name" value="MFS_trans_sf"/>
</dbReference>
<keyword evidence="2 5" id="KW-0812">Transmembrane</keyword>
<name>A0AAV8SGS8_9ROSI</name>